<proteinExistence type="predicted"/>
<reference evidence="6 7" key="1">
    <citation type="submission" date="2014-04" db="EMBL/GenBank/DDBJ databases">
        <authorList>
            <consortium name="DOE Joint Genome Institute"/>
            <person name="Kuo A."/>
            <person name="Martino E."/>
            <person name="Perotto S."/>
            <person name="Kohler A."/>
            <person name="Nagy L.G."/>
            <person name="Floudas D."/>
            <person name="Copeland A."/>
            <person name="Barry K.W."/>
            <person name="Cichocki N."/>
            <person name="Veneault-Fourrey C."/>
            <person name="LaButti K."/>
            <person name="Lindquist E.A."/>
            <person name="Lipzen A."/>
            <person name="Lundell T."/>
            <person name="Morin E."/>
            <person name="Murat C."/>
            <person name="Sun H."/>
            <person name="Tunlid A."/>
            <person name="Henrissat B."/>
            <person name="Grigoriev I.V."/>
            <person name="Hibbett D.S."/>
            <person name="Martin F."/>
            <person name="Nordberg H.P."/>
            <person name="Cantor M.N."/>
            <person name="Hua S.X."/>
        </authorList>
    </citation>
    <scope>NUCLEOTIDE SEQUENCE [LARGE SCALE GENOMIC DNA]</scope>
    <source>
        <strain evidence="6 7">Zn</strain>
    </source>
</reference>
<protein>
    <submittedName>
        <fullName evidence="6">Uncharacterized protein</fullName>
    </submittedName>
</protein>
<evidence type="ECO:0000313" key="6">
    <source>
        <dbReference type="EMBL" id="KIM98082.1"/>
    </source>
</evidence>
<dbReference type="AlphaFoldDB" id="A0A0C3D867"/>
<dbReference type="Pfam" id="PF12955">
    <property type="entry name" value="Vps3844_C"/>
    <property type="match status" value="1"/>
</dbReference>
<dbReference type="Proteomes" id="UP000054321">
    <property type="component" value="Unassembled WGS sequence"/>
</dbReference>
<feature type="region of interest" description="Disordered" evidence="1">
    <location>
        <begin position="239"/>
        <end position="263"/>
    </location>
</feature>
<organism evidence="6 7">
    <name type="scientific">Oidiodendron maius (strain Zn)</name>
    <dbReference type="NCBI Taxonomy" id="913774"/>
    <lineage>
        <taxon>Eukaryota</taxon>
        <taxon>Fungi</taxon>
        <taxon>Dikarya</taxon>
        <taxon>Ascomycota</taxon>
        <taxon>Pezizomycotina</taxon>
        <taxon>Leotiomycetes</taxon>
        <taxon>Leotiomycetes incertae sedis</taxon>
        <taxon>Myxotrichaceae</taxon>
        <taxon>Oidiodendron</taxon>
    </lineage>
</organism>
<evidence type="ECO:0000313" key="7">
    <source>
        <dbReference type="Proteomes" id="UP000054321"/>
    </source>
</evidence>
<feature type="domain" description="Vacuolar sorting protein Vps3844 N-terminal" evidence="5">
    <location>
        <begin position="39"/>
        <end position="142"/>
    </location>
</feature>
<keyword evidence="2" id="KW-1133">Transmembrane helix</keyword>
<keyword evidence="3" id="KW-0732">Signal</keyword>
<reference evidence="7" key="2">
    <citation type="submission" date="2015-01" db="EMBL/GenBank/DDBJ databases">
        <title>Evolutionary Origins and Diversification of the Mycorrhizal Mutualists.</title>
        <authorList>
            <consortium name="DOE Joint Genome Institute"/>
            <consortium name="Mycorrhizal Genomics Consortium"/>
            <person name="Kohler A."/>
            <person name="Kuo A."/>
            <person name="Nagy L.G."/>
            <person name="Floudas D."/>
            <person name="Copeland A."/>
            <person name="Barry K.W."/>
            <person name="Cichocki N."/>
            <person name="Veneault-Fourrey C."/>
            <person name="LaButti K."/>
            <person name="Lindquist E.A."/>
            <person name="Lipzen A."/>
            <person name="Lundell T."/>
            <person name="Morin E."/>
            <person name="Murat C."/>
            <person name="Riley R."/>
            <person name="Ohm R."/>
            <person name="Sun H."/>
            <person name="Tunlid A."/>
            <person name="Henrissat B."/>
            <person name="Grigoriev I.V."/>
            <person name="Hibbett D.S."/>
            <person name="Martin F."/>
        </authorList>
    </citation>
    <scope>NUCLEOTIDE SEQUENCE [LARGE SCALE GENOMIC DNA]</scope>
    <source>
        <strain evidence="7">Zn</strain>
    </source>
</reference>
<keyword evidence="7" id="KW-1185">Reference proteome</keyword>
<sequence length="388" mass="42048">MRLSTSLLLPLYAGAATAIPDAKVYIFPDNGWSNAANPPALSPEETRLVFAQRLGVSQYHSLDGAADDTLSYINRFGGRQMGLFETMDDDKAAELVLFVEGASAKNAGPFLDAWSSIQPAFTISNPPSSSENLELVFQMDRQLGSTSQDCPFEEAINPGNRRCWKGKSKIIQIDLADEASGYYRPGISKVMLAQDTLVRLAQAQKMNAVVVLMPESSWSTKSKNSYGIYEKLSQKQISRRELAEEPVTETSSTQATKATASSPPKYIRGVAPLCYSTLKSCQSSTNNCSGHGECYMKSNGTSITESCYACQCIAVYKNVTSGSRPYTRTTYWGGGACQKEDVSEPFWLLTILTVVLVGIIAWTIGMMYSIGEEKLPGVIGAGVSSRAG</sequence>
<gene>
    <name evidence="6" type="ORF">OIDMADRAFT_168583</name>
</gene>
<evidence type="ECO:0000256" key="3">
    <source>
        <dbReference type="SAM" id="SignalP"/>
    </source>
</evidence>
<dbReference type="Pfam" id="PF21656">
    <property type="entry name" value="DUF6859"/>
    <property type="match status" value="1"/>
</dbReference>
<dbReference type="PANTHER" id="PTHR36853:SF1">
    <property type="entry name" value="DUF3844 DOMAIN-CONTAINING PROTEIN"/>
    <property type="match status" value="1"/>
</dbReference>
<dbReference type="InterPro" id="IPR024382">
    <property type="entry name" value="Vps3844_C"/>
</dbReference>
<accession>A0A0C3D867</accession>
<evidence type="ECO:0000259" key="4">
    <source>
        <dbReference type="Pfam" id="PF12955"/>
    </source>
</evidence>
<keyword evidence="2" id="KW-0472">Membrane</keyword>
<dbReference type="InterPro" id="IPR053065">
    <property type="entry name" value="Archenteron_Induction-Rel"/>
</dbReference>
<dbReference type="HOGENOM" id="CLU_054960_0_0_1"/>
<dbReference type="InParanoid" id="A0A0C3D867"/>
<dbReference type="PANTHER" id="PTHR36853">
    <property type="entry name" value="EXPRESSED PROTEIN"/>
    <property type="match status" value="1"/>
</dbReference>
<dbReference type="GO" id="GO:0005783">
    <property type="term" value="C:endoplasmic reticulum"/>
    <property type="evidence" value="ECO:0007669"/>
    <property type="project" value="TreeGrafter"/>
</dbReference>
<dbReference type="OrthoDB" id="5583277at2759"/>
<feature type="signal peptide" evidence="3">
    <location>
        <begin position="1"/>
        <end position="18"/>
    </location>
</feature>
<feature type="domain" description="Vacuolar sorting protein Vps3844 C-terminal" evidence="4">
    <location>
        <begin position="274"/>
        <end position="381"/>
    </location>
</feature>
<name>A0A0C3D867_OIDMZ</name>
<feature type="compositionally biased region" description="Low complexity" evidence="1">
    <location>
        <begin position="250"/>
        <end position="262"/>
    </location>
</feature>
<feature type="transmembrane region" description="Helical" evidence="2">
    <location>
        <begin position="346"/>
        <end position="365"/>
    </location>
</feature>
<dbReference type="EMBL" id="KN832881">
    <property type="protein sequence ID" value="KIM98082.1"/>
    <property type="molecule type" value="Genomic_DNA"/>
</dbReference>
<keyword evidence="2" id="KW-0812">Transmembrane</keyword>
<evidence type="ECO:0000259" key="5">
    <source>
        <dbReference type="Pfam" id="PF21656"/>
    </source>
</evidence>
<dbReference type="STRING" id="913774.A0A0C3D867"/>
<evidence type="ECO:0000256" key="1">
    <source>
        <dbReference type="SAM" id="MobiDB-lite"/>
    </source>
</evidence>
<feature type="chain" id="PRO_5002163160" evidence="3">
    <location>
        <begin position="19"/>
        <end position="388"/>
    </location>
</feature>
<dbReference type="InterPro" id="IPR049205">
    <property type="entry name" value="Vps3844_N"/>
</dbReference>
<evidence type="ECO:0000256" key="2">
    <source>
        <dbReference type="SAM" id="Phobius"/>
    </source>
</evidence>